<dbReference type="Proteomes" id="UP001176521">
    <property type="component" value="Unassembled WGS sequence"/>
</dbReference>
<evidence type="ECO:0000256" key="6">
    <source>
        <dbReference type="SAM" id="MobiDB-lite"/>
    </source>
</evidence>
<dbReference type="PRINTS" id="PR01848">
    <property type="entry name" value="U2AUXFACTOR"/>
</dbReference>
<protein>
    <recommendedName>
        <fullName evidence="7">C3H1-type domain-containing protein</fullName>
    </recommendedName>
</protein>
<evidence type="ECO:0000259" key="7">
    <source>
        <dbReference type="PROSITE" id="PS50103"/>
    </source>
</evidence>
<feature type="domain" description="C3H1-type" evidence="7">
    <location>
        <begin position="147"/>
        <end position="174"/>
    </location>
</feature>
<dbReference type="GO" id="GO:0089701">
    <property type="term" value="C:U2AF complex"/>
    <property type="evidence" value="ECO:0007669"/>
    <property type="project" value="InterPro"/>
</dbReference>
<feature type="region of interest" description="Disordered" evidence="6">
    <location>
        <begin position="199"/>
        <end position="293"/>
    </location>
</feature>
<dbReference type="Gene3D" id="3.30.70.330">
    <property type="match status" value="1"/>
</dbReference>
<gene>
    <name evidence="8" type="ORF">OC842_001053</name>
</gene>
<keyword evidence="4 5" id="KW-0862">Zinc</keyword>
<feature type="zinc finger region" description="C3H1-type" evidence="5">
    <location>
        <begin position="147"/>
        <end position="174"/>
    </location>
</feature>
<dbReference type="Pfam" id="PF00642">
    <property type="entry name" value="zf-CCCH"/>
    <property type="match status" value="2"/>
</dbReference>
<dbReference type="SMART" id="SM00361">
    <property type="entry name" value="RRM_1"/>
    <property type="match status" value="1"/>
</dbReference>
<dbReference type="InterPro" id="IPR003954">
    <property type="entry name" value="RRM_euk-type"/>
</dbReference>
<dbReference type="InterPro" id="IPR035979">
    <property type="entry name" value="RBD_domain_sf"/>
</dbReference>
<evidence type="ECO:0000256" key="5">
    <source>
        <dbReference type="PROSITE-ProRule" id="PRU00723"/>
    </source>
</evidence>
<dbReference type="PANTHER" id="PTHR12620">
    <property type="entry name" value="U2 SNRNP AUXILIARY FACTOR, SMALL SUBUNIT"/>
    <property type="match status" value="1"/>
</dbReference>
<feature type="zinc finger region" description="C3H1-type" evidence="5">
    <location>
        <begin position="16"/>
        <end position="44"/>
    </location>
</feature>
<organism evidence="8 9">
    <name type="scientific">Tilletia horrida</name>
    <dbReference type="NCBI Taxonomy" id="155126"/>
    <lineage>
        <taxon>Eukaryota</taxon>
        <taxon>Fungi</taxon>
        <taxon>Dikarya</taxon>
        <taxon>Basidiomycota</taxon>
        <taxon>Ustilaginomycotina</taxon>
        <taxon>Exobasidiomycetes</taxon>
        <taxon>Tilletiales</taxon>
        <taxon>Tilletiaceae</taxon>
        <taxon>Tilletia</taxon>
    </lineage>
</organism>
<dbReference type="GO" id="GO:0000398">
    <property type="term" value="P:mRNA splicing, via spliceosome"/>
    <property type="evidence" value="ECO:0007669"/>
    <property type="project" value="InterPro"/>
</dbReference>
<dbReference type="SUPFAM" id="SSF54928">
    <property type="entry name" value="RNA-binding domain, RBD"/>
    <property type="match status" value="1"/>
</dbReference>
<dbReference type="InterPro" id="IPR009145">
    <property type="entry name" value="U2AF_small"/>
</dbReference>
<evidence type="ECO:0000256" key="4">
    <source>
        <dbReference type="ARBA" id="ARBA00022833"/>
    </source>
</evidence>
<dbReference type="PROSITE" id="PS50103">
    <property type="entry name" value="ZF_C3H1"/>
    <property type="match status" value="2"/>
</dbReference>
<reference evidence="8" key="1">
    <citation type="journal article" date="2023" name="PhytoFront">
        <title>Draft Genome Resources of Seven Strains of Tilletia horrida, Causal Agent of Kernel Smut of Rice.</title>
        <authorList>
            <person name="Khanal S."/>
            <person name="Antony Babu S."/>
            <person name="Zhou X.G."/>
        </authorList>
    </citation>
    <scope>NUCLEOTIDE SEQUENCE</scope>
    <source>
        <strain evidence="8">TX3</strain>
    </source>
</reference>
<evidence type="ECO:0000256" key="3">
    <source>
        <dbReference type="ARBA" id="ARBA00022771"/>
    </source>
</evidence>
<keyword evidence="3 5" id="KW-0863">Zinc-finger</keyword>
<dbReference type="GO" id="GO:0008270">
    <property type="term" value="F:zinc ion binding"/>
    <property type="evidence" value="ECO:0007669"/>
    <property type="project" value="UniProtKB-KW"/>
</dbReference>
<dbReference type="AlphaFoldDB" id="A0AAN6JMA1"/>
<proteinExistence type="predicted"/>
<keyword evidence="2" id="KW-0677">Repeat</keyword>
<sequence>MPPSGAHRLASIYGTEADKVNCSFYSKIGACRHGDRCSRKHTKPAFSQTILVSNVYQNPRHADPNCTISDADLQAQFDTFYEDFFCELAKYGDLIEMHVCDNVGDHLIGNVYARYEWEEHAQRAVNGLNDRWYNKLPLFAELSPVTDFREACCRQNETNECNRGGFCNFMHLRYPSPALLKELQHQLAVELRERKRNPQAYAPPAGNSQGGAAAAAGGGGGSGGGGGWKERLALEQGEEFGRGGSDWRSAPGSGADWRSGGGSGGDWRNGGGEAAAAGYEGGADRRSASPVRR</sequence>
<feature type="compositionally biased region" description="Gly residues" evidence="6">
    <location>
        <begin position="259"/>
        <end position="273"/>
    </location>
</feature>
<dbReference type="FunFam" id="3.30.70.330:FF:000066">
    <property type="entry name" value="Splicing factor u2af 23 kDa subunit"/>
    <property type="match status" value="1"/>
</dbReference>
<comment type="caution">
    <text evidence="8">The sequence shown here is derived from an EMBL/GenBank/DDBJ whole genome shotgun (WGS) entry which is preliminary data.</text>
</comment>
<dbReference type="InterPro" id="IPR012677">
    <property type="entry name" value="Nucleotide-bd_a/b_plait_sf"/>
</dbReference>
<keyword evidence="9" id="KW-1185">Reference proteome</keyword>
<name>A0AAN6JMA1_9BASI</name>
<dbReference type="EMBL" id="JAPDMQ010000035">
    <property type="protein sequence ID" value="KAK0539119.1"/>
    <property type="molecule type" value="Genomic_DNA"/>
</dbReference>
<keyword evidence="1 5" id="KW-0479">Metal-binding</keyword>
<evidence type="ECO:0000313" key="9">
    <source>
        <dbReference type="Proteomes" id="UP001176521"/>
    </source>
</evidence>
<feature type="compositionally biased region" description="Gly residues" evidence="6">
    <location>
        <begin position="216"/>
        <end position="227"/>
    </location>
</feature>
<evidence type="ECO:0000256" key="2">
    <source>
        <dbReference type="ARBA" id="ARBA00022737"/>
    </source>
</evidence>
<evidence type="ECO:0000313" key="8">
    <source>
        <dbReference type="EMBL" id="KAK0539119.1"/>
    </source>
</evidence>
<feature type="domain" description="C3H1-type" evidence="7">
    <location>
        <begin position="16"/>
        <end position="44"/>
    </location>
</feature>
<evidence type="ECO:0000256" key="1">
    <source>
        <dbReference type="ARBA" id="ARBA00022723"/>
    </source>
</evidence>
<dbReference type="GO" id="GO:0003723">
    <property type="term" value="F:RNA binding"/>
    <property type="evidence" value="ECO:0007669"/>
    <property type="project" value="InterPro"/>
</dbReference>
<accession>A0AAN6JMA1</accession>
<dbReference type="SMART" id="SM00356">
    <property type="entry name" value="ZnF_C3H1"/>
    <property type="match status" value="2"/>
</dbReference>
<dbReference type="InterPro" id="IPR000571">
    <property type="entry name" value="Znf_CCCH"/>
</dbReference>